<dbReference type="InterPro" id="IPR002876">
    <property type="entry name" value="Transcrip_reg_TACO1-like"/>
</dbReference>
<gene>
    <name evidence="10" type="ORF">FRC98_07415</name>
</gene>
<dbReference type="Pfam" id="PF20772">
    <property type="entry name" value="TACO1_YebC_N"/>
    <property type="match status" value="1"/>
</dbReference>
<evidence type="ECO:0000256" key="4">
    <source>
        <dbReference type="ARBA" id="ARBA00023125"/>
    </source>
</evidence>
<evidence type="ECO:0000256" key="6">
    <source>
        <dbReference type="HAMAP-Rule" id="MF_00693"/>
    </source>
</evidence>
<dbReference type="RefSeq" id="WP_146980670.1">
    <property type="nucleotide sequence ID" value="NZ_VOSM01000003.1"/>
</dbReference>
<feature type="domain" description="TACO1/YebC-like second and third" evidence="8">
    <location>
        <begin position="82"/>
        <end position="239"/>
    </location>
</feature>
<dbReference type="GO" id="GO:0003677">
    <property type="term" value="F:DNA binding"/>
    <property type="evidence" value="ECO:0007669"/>
    <property type="project" value="UniProtKB-UniRule"/>
</dbReference>
<feature type="domain" description="TACO1/YebC-like N-terminal" evidence="9">
    <location>
        <begin position="5"/>
        <end position="76"/>
    </location>
</feature>
<dbReference type="Pfam" id="PF01709">
    <property type="entry name" value="Transcrip_reg"/>
    <property type="match status" value="1"/>
</dbReference>
<evidence type="ECO:0000256" key="2">
    <source>
        <dbReference type="ARBA" id="ARBA00022490"/>
    </source>
</evidence>
<dbReference type="InterPro" id="IPR049083">
    <property type="entry name" value="TACO1_YebC_N"/>
</dbReference>
<evidence type="ECO:0000313" key="10">
    <source>
        <dbReference type="EMBL" id="TXD37513.1"/>
    </source>
</evidence>
<organism evidence="10 11">
    <name type="scientific">Lujinxingia vulgaris</name>
    <dbReference type="NCBI Taxonomy" id="2600176"/>
    <lineage>
        <taxon>Bacteria</taxon>
        <taxon>Deltaproteobacteria</taxon>
        <taxon>Bradymonadales</taxon>
        <taxon>Lujinxingiaceae</taxon>
        <taxon>Lujinxingia</taxon>
    </lineage>
</organism>
<dbReference type="Gene3D" id="1.10.10.200">
    <property type="match status" value="1"/>
</dbReference>
<dbReference type="FunFam" id="1.10.10.200:FF:000002">
    <property type="entry name" value="Probable transcriptional regulatory protein CLM62_37755"/>
    <property type="match status" value="1"/>
</dbReference>
<dbReference type="InterPro" id="IPR048300">
    <property type="entry name" value="TACO1_YebC-like_2nd/3rd_dom"/>
</dbReference>
<dbReference type="InterPro" id="IPR017856">
    <property type="entry name" value="Integrase-like_N"/>
</dbReference>
<sequence length="253" mass="27760">MAGHSKWANIKHKKAAQDAKRGKVFSRLSKKISSAARRGGGDLDTNNELRLWVQKAKAANMPNDNIERAILKATGQLEGVTYTDFTYEGYGPGGVAFLLEGSTDNKNRTVANIRHFFSKQGGNLGENGCVGWMFHDKGIISIEQEKVDNNDALMEVALENGAEDFEVEDGVITITSGPDDFMTLRDALNAAGYEDFLSDEITKVAETDLSPDLATARRNMKLIDLLEEDDDVENVYHNLELSDDVAEALEAEG</sequence>
<dbReference type="InterPro" id="IPR026564">
    <property type="entry name" value="Transcrip_reg_TACO1-like_dom3"/>
</dbReference>
<name>A0A5C6X6T1_9DELT</name>
<protein>
    <recommendedName>
        <fullName evidence="6">Probable transcriptional regulatory protein FRC98_07415</fullName>
    </recommendedName>
</protein>
<dbReference type="GO" id="GO:0006355">
    <property type="term" value="P:regulation of DNA-templated transcription"/>
    <property type="evidence" value="ECO:0007669"/>
    <property type="project" value="UniProtKB-UniRule"/>
</dbReference>
<comment type="caution">
    <text evidence="10">The sequence shown here is derived from an EMBL/GenBank/DDBJ whole genome shotgun (WGS) entry which is preliminary data.</text>
</comment>
<dbReference type="NCBIfam" id="TIGR01033">
    <property type="entry name" value="YebC/PmpR family DNA-binding transcriptional regulator"/>
    <property type="match status" value="1"/>
</dbReference>
<keyword evidence="5 6" id="KW-0804">Transcription</keyword>
<dbReference type="PANTHER" id="PTHR12532">
    <property type="entry name" value="TRANSLATIONAL ACTIVATOR OF CYTOCHROME C OXIDASE 1"/>
    <property type="match status" value="1"/>
</dbReference>
<evidence type="ECO:0000259" key="9">
    <source>
        <dbReference type="Pfam" id="PF20772"/>
    </source>
</evidence>
<reference evidence="10 11" key="1">
    <citation type="submission" date="2019-08" db="EMBL/GenBank/DDBJ databases">
        <title>Bradymonadales sp. TMQ4.</title>
        <authorList>
            <person name="Liang Q."/>
        </authorList>
    </citation>
    <scope>NUCLEOTIDE SEQUENCE [LARGE SCALE GENOMIC DNA]</scope>
    <source>
        <strain evidence="10 11">TMQ4</strain>
    </source>
</reference>
<dbReference type="OrthoDB" id="9781053at2"/>
<dbReference type="GO" id="GO:0005829">
    <property type="term" value="C:cytosol"/>
    <property type="evidence" value="ECO:0007669"/>
    <property type="project" value="TreeGrafter"/>
</dbReference>
<accession>A0A5C6X6T1</accession>
<dbReference type="Proteomes" id="UP000321412">
    <property type="component" value="Unassembled WGS sequence"/>
</dbReference>
<comment type="similarity">
    <text evidence="1 6">Belongs to the TACO1 family.</text>
</comment>
<keyword evidence="3 6" id="KW-0805">Transcription regulation</keyword>
<dbReference type="NCBIfam" id="NF009044">
    <property type="entry name" value="PRK12378.1"/>
    <property type="match status" value="1"/>
</dbReference>
<dbReference type="AlphaFoldDB" id="A0A5C6X6T1"/>
<feature type="region of interest" description="Disordered" evidence="7">
    <location>
        <begin position="1"/>
        <end position="22"/>
    </location>
</feature>
<evidence type="ECO:0000256" key="1">
    <source>
        <dbReference type="ARBA" id="ARBA00008724"/>
    </source>
</evidence>
<dbReference type="EMBL" id="VOSM01000003">
    <property type="protein sequence ID" value="TXD37513.1"/>
    <property type="molecule type" value="Genomic_DNA"/>
</dbReference>
<keyword evidence="11" id="KW-1185">Reference proteome</keyword>
<comment type="subcellular location">
    <subcellularLocation>
        <location evidence="6">Cytoplasm</location>
    </subcellularLocation>
</comment>
<evidence type="ECO:0000256" key="5">
    <source>
        <dbReference type="ARBA" id="ARBA00023163"/>
    </source>
</evidence>
<dbReference type="SUPFAM" id="SSF75625">
    <property type="entry name" value="YebC-like"/>
    <property type="match status" value="1"/>
</dbReference>
<dbReference type="Gene3D" id="3.30.70.980">
    <property type="match status" value="2"/>
</dbReference>
<dbReference type="InterPro" id="IPR029072">
    <property type="entry name" value="YebC-like"/>
</dbReference>
<evidence type="ECO:0000256" key="3">
    <source>
        <dbReference type="ARBA" id="ARBA00023015"/>
    </source>
</evidence>
<keyword evidence="2 6" id="KW-0963">Cytoplasm</keyword>
<dbReference type="HAMAP" id="MF_00693">
    <property type="entry name" value="Transcrip_reg_TACO1"/>
    <property type="match status" value="1"/>
</dbReference>
<proteinExistence type="inferred from homology"/>
<evidence type="ECO:0000256" key="7">
    <source>
        <dbReference type="SAM" id="MobiDB-lite"/>
    </source>
</evidence>
<evidence type="ECO:0000313" key="11">
    <source>
        <dbReference type="Proteomes" id="UP000321412"/>
    </source>
</evidence>
<dbReference type="NCBIfam" id="NF001030">
    <property type="entry name" value="PRK00110.1"/>
    <property type="match status" value="1"/>
</dbReference>
<dbReference type="PANTHER" id="PTHR12532:SF6">
    <property type="entry name" value="TRANSCRIPTIONAL REGULATORY PROTEIN YEBC-RELATED"/>
    <property type="match status" value="1"/>
</dbReference>
<evidence type="ECO:0000259" key="8">
    <source>
        <dbReference type="Pfam" id="PF01709"/>
    </source>
</evidence>
<keyword evidence="4 6" id="KW-0238">DNA-binding</keyword>